<dbReference type="EMBL" id="CP133721">
    <property type="protein sequence ID" value="WMW78264.1"/>
    <property type="molecule type" value="Genomic_DNA"/>
</dbReference>
<name>A0ABY9RC78_9FLAO</name>
<protein>
    <submittedName>
        <fullName evidence="1">DUF2490 domain-containing protein</fullName>
    </submittedName>
</protein>
<keyword evidence="2" id="KW-1185">Reference proteome</keyword>
<dbReference type="Pfam" id="PF10677">
    <property type="entry name" value="DUF2490"/>
    <property type="match status" value="1"/>
</dbReference>
<sequence>MKKNLYYLLALIGLIGLLCPHIAFSQVKTSYNDLWFHYVGKNMLSEKTSFTLEATMRYADGLNEKQQWFIRPSLDYQFNKKIIGSVGYSHYNTYVYGSPALNKTSIPENHIWIQGTYSHFIKSVKLTHRLRDENRFVGIAVKDNNTNLYYIDHYDYRNRLRYMISCTIPVIKKDKNTLIFATIGDEAFLNIGSNAGETLFNQNRIIGGIGYNINKNNQIQLSYIQQHVWNYTNTIQEDNPTLRISYLTFFDWYRKK</sequence>
<evidence type="ECO:0000313" key="2">
    <source>
        <dbReference type="Proteomes" id="UP001180481"/>
    </source>
</evidence>
<dbReference type="RefSeq" id="WP_309532580.1">
    <property type="nucleotide sequence ID" value="NZ_CP133721.1"/>
</dbReference>
<accession>A0ABY9RC78</accession>
<dbReference type="InterPro" id="IPR019619">
    <property type="entry name" value="DUF2490"/>
</dbReference>
<evidence type="ECO:0000313" key="1">
    <source>
        <dbReference type="EMBL" id="WMW78264.1"/>
    </source>
</evidence>
<organism evidence="1 2">
    <name type="scientific">Flavobacterium nakdongensis</name>
    <dbReference type="NCBI Taxonomy" id="3073563"/>
    <lineage>
        <taxon>Bacteria</taxon>
        <taxon>Pseudomonadati</taxon>
        <taxon>Bacteroidota</taxon>
        <taxon>Flavobacteriia</taxon>
        <taxon>Flavobacteriales</taxon>
        <taxon>Flavobacteriaceae</taxon>
        <taxon>Flavobacterium</taxon>
    </lineage>
</organism>
<reference evidence="1" key="1">
    <citation type="submission" date="2023-09" db="EMBL/GenBank/DDBJ databases">
        <title>Flavobacterium sp. 20NA77.7 isolated from freshwater.</title>
        <authorList>
            <person name="Le V."/>
            <person name="Ko S.-R."/>
            <person name="Ahn C.-Y."/>
            <person name="Oh H.-M."/>
        </authorList>
    </citation>
    <scope>NUCLEOTIDE SEQUENCE</scope>
    <source>
        <strain evidence="1">20NA77.7</strain>
    </source>
</reference>
<dbReference type="Proteomes" id="UP001180481">
    <property type="component" value="Chromosome"/>
</dbReference>
<gene>
    <name evidence="1" type="ORF">RF683_02130</name>
</gene>
<proteinExistence type="predicted"/>